<dbReference type="EMBL" id="JACSPQ010000002">
    <property type="protein sequence ID" value="MBD8001860.1"/>
    <property type="molecule type" value="Genomic_DNA"/>
</dbReference>
<organism evidence="1 2">
    <name type="scientific">Phocaeicola faecium</name>
    <dbReference type="NCBI Taxonomy" id="2762213"/>
    <lineage>
        <taxon>Bacteria</taxon>
        <taxon>Pseudomonadati</taxon>
        <taxon>Bacteroidota</taxon>
        <taxon>Bacteroidia</taxon>
        <taxon>Bacteroidales</taxon>
        <taxon>Bacteroidaceae</taxon>
        <taxon>Phocaeicola</taxon>
    </lineage>
</organism>
<accession>A0ABR8VAV5</accession>
<sequence length="268" mass="30061">MKTHYFIAGMVLGLIGMSACGNQKQTQETPVEAVATWDNYPVGHIVFDDQAPQTEGSKIYHRIVTDPQSYIAEQARAVLATLYDSPNDSIVPVDTIHYSLEDIDGISAKDGGNGVVSIFYSTRHIEKSFAQNDTAKLFFETRGVLLHELTHAYQLEPQGIGNYGNSRVFWAFIEGMADAVRVANGGFTADARPKGGNYMDGYRTAGYFFVWLRDNKDKEFLRKFNRSTLEVVPWSFNGGIKYALGDQYDIDELWHEYQVAVGDIQETK</sequence>
<reference evidence="1 2" key="1">
    <citation type="submission" date="2020-08" db="EMBL/GenBank/DDBJ databases">
        <title>A Genomic Blueprint of the Chicken Gut Microbiome.</title>
        <authorList>
            <person name="Gilroy R."/>
            <person name="Ravi A."/>
            <person name="Getino M."/>
            <person name="Pursley I."/>
            <person name="Horton D.L."/>
            <person name="Alikhan N.-F."/>
            <person name="Baker D."/>
            <person name="Gharbi K."/>
            <person name="Hall N."/>
            <person name="Watson M."/>
            <person name="Adriaenssens E.M."/>
            <person name="Foster-Nyarko E."/>
            <person name="Jarju S."/>
            <person name="Secka A."/>
            <person name="Antonio M."/>
            <person name="Oren A."/>
            <person name="Chaudhuri R."/>
            <person name="La Ragione R.M."/>
            <person name="Hildebrand F."/>
            <person name="Pallen M.J."/>
        </authorList>
    </citation>
    <scope>NUCLEOTIDE SEQUENCE [LARGE SCALE GENOMIC DNA]</scope>
    <source>
        <strain evidence="1 2">Sa1YUN3</strain>
    </source>
</reference>
<dbReference type="InterPro" id="IPR007541">
    <property type="entry name" value="Uncharacterised_BSP"/>
</dbReference>
<name>A0ABR8VAV5_9BACT</name>
<dbReference type="PANTHER" id="PTHR33321:SF12">
    <property type="entry name" value="PLANT BASIC SECRETORY PROTEIN (BSP) FAMILY PROTEIN"/>
    <property type="match status" value="1"/>
</dbReference>
<dbReference type="PANTHER" id="PTHR33321">
    <property type="match status" value="1"/>
</dbReference>
<evidence type="ECO:0000313" key="1">
    <source>
        <dbReference type="EMBL" id="MBD8001860.1"/>
    </source>
</evidence>
<proteinExistence type="predicted"/>
<keyword evidence="2" id="KW-1185">Reference proteome</keyword>
<dbReference type="PROSITE" id="PS51257">
    <property type="entry name" value="PROKAR_LIPOPROTEIN"/>
    <property type="match status" value="1"/>
</dbReference>
<dbReference type="Pfam" id="PF04450">
    <property type="entry name" value="BSP"/>
    <property type="match status" value="1"/>
</dbReference>
<gene>
    <name evidence="1" type="ORF">H9626_06450</name>
</gene>
<protein>
    <submittedName>
        <fullName evidence="1">Basic secretory family protein</fullName>
    </submittedName>
</protein>
<dbReference type="RefSeq" id="WP_178257049.1">
    <property type="nucleotide sequence ID" value="NZ_JACSPQ010000002.1"/>
</dbReference>
<evidence type="ECO:0000313" key="2">
    <source>
        <dbReference type="Proteomes" id="UP000616346"/>
    </source>
</evidence>
<comment type="caution">
    <text evidence="1">The sequence shown here is derived from an EMBL/GenBank/DDBJ whole genome shotgun (WGS) entry which is preliminary data.</text>
</comment>
<dbReference type="Proteomes" id="UP000616346">
    <property type="component" value="Unassembled WGS sequence"/>
</dbReference>